<feature type="transmembrane region" description="Helical" evidence="7">
    <location>
        <begin position="52"/>
        <end position="71"/>
    </location>
</feature>
<feature type="transmembrane region" description="Helical" evidence="7">
    <location>
        <begin position="287"/>
        <end position="309"/>
    </location>
</feature>
<comment type="similarity">
    <text evidence="2">Belongs to the nucleobase:cation symporter-2 (NCS2) (TC 2.A.40) family. Azg-like subfamily.</text>
</comment>
<dbReference type="Pfam" id="PF00860">
    <property type="entry name" value="Xan_ur_permease"/>
    <property type="match status" value="1"/>
</dbReference>
<sequence>MLKTIESFFDLKANNTSIKKEFLAALASFLAISYIIVVNPKILAATGMPSNALVTSTILISAFGSISMGLFTRNPFVIAPGMGMNIFFAYTAVSVYHLPWQTVLGATFWSGIIFSLLVILNIRTKIMLSLPKSIKQSLGAGIGLFIAYIGFINSGFITSNEGLLALNSLNVHTLLFIACLIILIILFIKKIPAPIIIVIIIGYILSIPLEHFSQQKIISLPTHVISLPDFSLIGQIDFINGLKFAILPTIFTFCFLSLFDGTGAISSLYGSMKKEHNQKNKELKKTFLVDATSSILAGIIGSSPTVVVVESGVGIAQGARSGLTAIFAGLMFLPFLFLSPLISSIPIEVISPALVLIGIMMMQQVANIDWNDFVQATPAFFTIIMMTLASSISTGIATGILVWFLISIFCNRKELNITAGIITVFCAIMFFHAVNLF</sequence>
<dbReference type="eggNOG" id="COG2252">
    <property type="taxonomic scope" value="Bacteria"/>
</dbReference>
<feature type="transmembrane region" description="Helical" evidence="7">
    <location>
        <begin position="21"/>
        <end position="40"/>
    </location>
</feature>
<evidence type="ECO:0000256" key="7">
    <source>
        <dbReference type="SAM" id="Phobius"/>
    </source>
</evidence>
<proteinExistence type="inferred from homology"/>
<dbReference type="KEGG" id="fcn:FN3523_0318"/>
<dbReference type="PATRIC" id="fig|676032.3.peg.321"/>
<protein>
    <submittedName>
        <fullName evidence="8">Xanthine/uracil/thiamine/ascorbate permease family protein</fullName>
    </submittedName>
</protein>
<name>F4BJ31_9GAMM</name>
<evidence type="ECO:0000313" key="9">
    <source>
        <dbReference type="Proteomes" id="UP000008303"/>
    </source>
</evidence>
<keyword evidence="3" id="KW-0813">Transport</keyword>
<feature type="transmembrane region" description="Helical" evidence="7">
    <location>
        <begin position="78"/>
        <end position="97"/>
    </location>
</feature>
<evidence type="ECO:0000256" key="1">
    <source>
        <dbReference type="ARBA" id="ARBA00004127"/>
    </source>
</evidence>
<feature type="transmembrane region" description="Helical" evidence="7">
    <location>
        <begin position="378"/>
        <end position="406"/>
    </location>
</feature>
<evidence type="ECO:0000256" key="3">
    <source>
        <dbReference type="ARBA" id="ARBA00022448"/>
    </source>
</evidence>
<dbReference type="PANTHER" id="PTHR43337">
    <property type="entry name" value="XANTHINE/URACIL PERMEASE C887.17-RELATED"/>
    <property type="match status" value="1"/>
</dbReference>
<evidence type="ECO:0000313" key="8">
    <source>
        <dbReference type="EMBL" id="AEB28175.1"/>
    </source>
</evidence>
<dbReference type="PANTHER" id="PTHR43337:SF1">
    <property type="entry name" value="XANTHINE_URACIL PERMEASE C887.17-RELATED"/>
    <property type="match status" value="1"/>
</dbReference>
<feature type="transmembrane region" description="Helical" evidence="7">
    <location>
        <begin position="349"/>
        <end position="366"/>
    </location>
</feature>
<dbReference type="Proteomes" id="UP000008303">
    <property type="component" value="Chromosome"/>
</dbReference>
<organism evidence="8 9">
    <name type="scientific">Francisella hispaniensis</name>
    <dbReference type="NCBI Taxonomy" id="622488"/>
    <lineage>
        <taxon>Bacteria</taxon>
        <taxon>Pseudomonadati</taxon>
        <taxon>Pseudomonadota</taxon>
        <taxon>Gammaproteobacteria</taxon>
        <taxon>Thiotrichales</taxon>
        <taxon>Francisellaceae</taxon>
        <taxon>Francisella</taxon>
    </lineage>
</organism>
<dbReference type="HOGENOM" id="CLU_024508_0_1_6"/>
<dbReference type="EMBL" id="CP002558">
    <property type="protein sequence ID" value="AEB28175.1"/>
    <property type="molecule type" value="Genomic_DNA"/>
</dbReference>
<feature type="transmembrane region" description="Helical" evidence="7">
    <location>
        <begin position="244"/>
        <end position="266"/>
    </location>
</feature>
<dbReference type="AlphaFoldDB" id="F4BJ31"/>
<dbReference type="InterPro" id="IPR045018">
    <property type="entry name" value="Azg-like"/>
</dbReference>
<feature type="transmembrane region" description="Helical" evidence="7">
    <location>
        <begin position="134"/>
        <end position="157"/>
    </location>
</feature>
<feature type="transmembrane region" description="Helical" evidence="7">
    <location>
        <begin position="169"/>
        <end position="188"/>
    </location>
</feature>
<accession>F4BJ31</accession>
<reference evidence="9" key="1">
    <citation type="journal article" date="2011" name="Appl. Environ. Microbiol.">
        <title>Common ancestry and novel genetic traits of Francisella novicida-like isolates from North America and Australia as revealed by comparative genomic analyses.</title>
        <authorList>
            <person name="Siddaramappa S."/>
            <person name="Challacombe J.F."/>
            <person name="Petersen J.M."/>
            <person name="Pillai S."/>
            <person name="Hogg G."/>
            <person name="Kuske C.R."/>
        </authorList>
    </citation>
    <scope>NUCLEOTIDE SEQUENCE [LARGE SCALE GENOMIC DNA]</scope>
    <source>
        <strain evidence="9">3523</strain>
    </source>
</reference>
<dbReference type="GO" id="GO:0012505">
    <property type="term" value="C:endomembrane system"/>
    <property type="evidence" value="ECO:0007669"/>
    <property type="project" value="UniProtKB-SubCell"/>
</dbReference>
<evidence type="ECO:0000256" key="5">
    <source>
        <dbReference type="ARBA" id="ARBA00022989"/>
    </source>
</evidence>
<keyword evidence="6 7" id="KW-0472">Membrane</keyword>
<feature type="transmembrane region" description="Helical" evidence="7">
    <location>
        <begin position="195"/>
        <end position="213"/>
    </location>
</feature>
<evidence type="ECO:0000256" key="6">
    <source>
        <dbReference type="ARBA" id="ARBA00023136"/>
    </source>
</evidence>
<evidence type="ECO:0000256" key="2">
    <source>
        <dbReference type="ARBA" id="ARBA00005697"/>
    </source>
</evidence>
<keyword evidence="4 7" id="KW-0812">Transmembrane</keyword>
<feature type="transmembrane region" description="Helical" evidence="7">
    <location>
        <begin position="415"/>
        <end position="434"/>
    </location>
</feature>
<evidence type="ECO:0000256" key="4">
    <source>
        <dbReference type="ARBA" id="ARBA00022692"/>
    </source>
</evidence>
<dbReference type="GO" id="GO:0005886">
    <property type="term" value="C:plasma membrane"/>
    <property type="evidence" value="ECO:0007669"/>
    <property type="project" value="TreeGrafter"/>
</dbReference>
<feature type="transmembrane region" description="Helical" evidence="7">
    <location>
        <begin position="103"/>
        <end position="122"/>
    </location>
</feature>
<dbReference type="InterPro" id="IPR006043">
    <property type="entry name" value="NCS2"/>
</dbReference>
<dbReference type="GO" id="GO:0005345">
    <property type="term" value="F:purine nucleobase transmembrane transporter activity"/>
    <property type="evidence" value="ECO:0007669"/>
    <property type="project" value="TreeGrafter"/>
</dbReference>
<dbReference type="RefSeq" id="WP_014547637.1">
    <property type="nucleotide sequence ID" value="NC_017449.1"/>
</dbReference>
<gene>
    <name evidence="8" type="ordered locus">FN3523_0318</name>
</gene>
<comment type="subcellular location">
    <subcellularLocation>
        <location evidence="1">Endomembrane system</location>
        <topology evidence="1">Multi-pass membrane protein</topology>
    </subcellularLocation>
</comment>
<feature type="transmembrane region" description="Helical" evidence="7">
    <location>
        <begin position="321"/>
        <end position="342"/>
    </location>
</feature>
<keyword evidence="5 7" id="KW-1133">Transmembrane helix</keyword>